<comment type="caution">
    <text evidence="8">The sequence shown here is derived from an EMBL/GenBank/DDBJ whole genome shotgun (WGS) entry which is preliminary data.</text>
</comment>
<dbReference type="InterPro" id="IPR012944">
    <property type="entry name" value="SusD_RagB_dom"/>
</dbReference>
<keyword evidence="5" id="KW-0998">Cell outer membrane</keyword>
<dbReference type="Pfam" id="PF07980">
    <property type="entry name" value="SusD_RagB"/>
    <property type="match status" value="1"/>
</dbReference>
<dbReference type="EMBL" id="JAPDPI010000027">
    <property type="protein sequence ID" value="MCW3806638.1"/>
    <property type="molecule type" value="Genomic_DNA"/>
</dbReference>
<proteinExistence type="inferred from homology"/>
<dbReference type="InterPro" id="IPR011990">
    <property type="entry name" value="TPR-like_helical_dom_sf"/>
</dbReference>
<comment type="subcellular location">
    <subcellularLocation>
        <location evidence="1">Cell outer membrane</location>
    </subcellularLocation>
</comment>
<dbReference type="SUPFAM" id="SSF48452">
    <property type="entry name" value="TPR-like"/>
    <property type="match status" value="1"/>
</dbReference>
<evidence type="ECO:0000256" key="5">
    <source>
        <dbReference type="ARBA" id="ARBA00023237"/>
    </source>
</evidence>
<dbReference type="Gene3D" id="1.25.40.390">
    <property type="match status" value="1"/>
</dbReference>
<sequence>MKIFVKNNIISGISLIVTLMMFLTSCDDYFDVSPKSQILTDEHFNRESGFLDQLTGVYSKMSRTSMYGRELTFGLAEVLSQNYDMDGDNVYRYAVEYDYDNSGVQSRINSIWSSAYNCIANLNIMLDYYQNVDSAIFTENHYNLYRGEALGLRAFLHFELMRSFAASPVYNSGALGVPYITEYSPSVTPQVSVNETMDYIIGDLQEAVSYLESDSLYSAESKYAYRGERQFYFNYYAAKQTLARAYLWKGDLQNAAIVAEEVIEDYSEERTPPFSWTHYTEIQGVKNDEINRIFSGELVFRLNITNMADIVDPYFTEEAGANSFYFTEEKLDAYFEKSSKGLGNDFRSLFGFSYDGENQYLWKYHQYGSFDDMMPVIRLSEIYYIAAEAQKETNPARSIELLNIVRENRNITIDDALPETLTAEEIQEEIFKEYRKEFLGEGQLFYYYKRLNYSTIEGSSVAATNAIYVWPMPDGEIEFGNR</sequence>
<dbReference type="Pfam" id="PF14322">
    <property type="entry name" value="SusD-like_3"/>
    <property type="match status" value="1"/>
</dbReference>
<feature type="domain" description="RagB/SusD" evidence="6">
    <location>
        <begin position="268"/>
        <end position="452"/>
    </location>
</feature>
<evidence type="ECO:0000256" key="2">
    <source>
        <dbReference type="ARBA" id="ARBA00006275"/>
    </source>
</evidence>
<dbReference type="AlphaFoldDB" id="A0AAE3MF19"/>
<comment type="similarity">
    <text evidence="2">Belongs to the SusD family.</text>
</comment>
<feature type="domain" description="SusD-like N-terminal" evidence="7">
    <location>
        <begin position="28"/>
        <end position="247"/>
    </location>
</feature>
<organism evidence="8 9">
    <name type="scientific">Plebeiibacterium marinum</name>
    <dbReference type="NCBI Taxonomy" id="2992111"/>
    <lineage>
        <taxon>Bacteria</taxon>
        <taxon>Pseudomonadati</taxon>
        <taxon>Bacteroidota</taxon>
        <taxon>Bacteroidia</taxon>
        <taxon>Marinilabiliales</taxon>
        <taxon>Marinilabiliaceae</taxon>
        <taxon>Plebeiibacterium</taxon>
    </lineage>
</organism>
<protein>
    <submittedName>
        <fullName evidence="8">RagB/SusD family nutrient uptake outer membrane protein</fullName>
    </submittedName>
</protein>
<dbReference type="GO" id="GO:0009279">
    <property type="term" value="C:cell outer membrane"/>
    <property type="evidence" value="ECO:0007669"/>
    <property type="project" value="UniProtKB-SubCell"/>
</dbReference>
<name>A0AAE3MF19_9BACT</name>
<evidence type="ECO:0000256" key="4">
    <source>
        <dbReference type="ARBA" id="ARBA00023136"/>
    </source>
</evidence>
<evidence type="ECO:0000313" key="9">
    <source>
        <dbReference type="Proteomes" id="UP001207408"/>
    </source>
</evidence>
<evidence type="ECO:0000256" key="1">
    <source>
        <dbReference type="ARBA" id="ARBA00004442"/>
    </source>
</evidence>
<dbReference type="PROSITE" id="PS51257">
    <property type="entry name" value="PROKAR_LIPOPROTEIN"/>
    <property type="match status" value="1"/>
</dbReference>
<dbReference type="Proteomes" id="UP001207408">
    <property type="component" value="Unassembled WGS sequence"/>
</dbReference>
<evidence type="ECO:0000259" key="7">
    <source>
        <dbReference type="Pfam" id="PF14322"/>
    </source>
</evidence>
<accession>A0AAE3MF19</accession>
<dbReference type="InterPro" id="IPR033985">
    <property type="entry name" value="SusD-like_N"/>
</dbReference>
<evidence type="ECO:0000256" key="3">
    <source>
        <dbReference type="ARBA" id="ARBA00022729"/>
    </source>
</evidence>
<keyword evidence="9" id="KW-1185">Reference proteome</keyword>
<evidence type="ECO:0000259" key="6">
    <source>
        <dbReference type="Pfam" id="PF07980"/>
    </source>
</evidence>
<keyword evidence="4" id="KW-0472">Membrane</keyword>
<gene>
    <name evidence="8" type="ORF">OM074_13460</name>
</gene>
<keyword evidence="3" id="KW-0732">Signal</keyword>
<reference evidence="8" key="1">
    <citation type="submission" date="2022-10" db="EMBL/GenBank/DDBJ databases">
        <authorList>
            <person name="Yu W.X."/>
        </authorList>
    </citation>
    <scope>NUCLEOTIDE SEQUENCE</scope>
    <source>
        <strain evidence="8">D04</strain>
    </source>
</reference>
<dbReference type="RefSeq" id="WP_301200256.1">
    <property type="nucleotide sequence ID" value="NZ_JAPDPI010000027.1"/>
</dbReference>
<evidence type="ECO:0000313" key="8">
    <source>
        <dbReference type="EMBL" id="MCW3806638.1"/>
    </source>
</evidence>